<dbReference type="CDD" id="cd18808">
    <property type="entry name" value="SF1_C_Upf1"/>
    <property type="match status" value="1"/>
</dbReference>
<dbReference type="SUPFAM" id="SSF52540">
    <property type="entry name" value="P-loop containing nucleoside triphosphate hydrolases"/>
    <property type="match status" value="1"/>
</dbReference>
<feature type="domain" description="Restriction endonuclease type II-like" evidence="9">
    <location>
        <begin position="1332"/>
        <end position="1425"/>
    </location>
</feature>
<sequence length="1604" mass="177568">MQFLREMVKARTRPVLRVEDHEEHHWLFPGSTPYQVESAATAGDVVVRAPRVHLEEPPELPLTLLTWVDDPGAVDRSATAGPQFREPSANSPTPESEVAEARAAYQRWHQDWSMWAQTDRQRRPHHELYQALTDMMHELTARPESVELVVASGLLSLPSKLADGSRVNTHLVTQAATIERDETTGDLLVRFVDLSSCRLEDSELLTGLEIFDQSGSRTLLAQLRESSSPLDESIQVFLKTWAARALGMEVPVTDELEPPTTTGEVSLALAPALVLRKRGAFALVEYYNQMISQAEEVSAKTPLGLAQLVTAIEADERVAWLESTGATAPSELAEDPLFPLPANAEQSKIIERLGGDSGVVVEGPPGTGKTHTIANLMSALLARGQRVLVTSEKSQALQVLRDKLPADMQELCVSITDLARGGSQELNRSVATIAERKTSFIPEASERTIADLTDKREQALARRSTILESIRALRESETYQHPEVAPGYSGTLAAIVRRLEEQRERLAWLPGPLYDAEPPLAPAEFRELVRLLELQTPEHGTRAEQMLPALDTLLPSAERMTSLFDAVHRPRLELPAQTQDLVDIIESVDSGTAEQVLLQCGTLREAVDIVRALPMDYQQLANRVLAGEIDHLWARVPELDTNVQDATRCDRAVGSAAVDAPGVSRRALQTIEAWLARLQDGAEWKGRFRRSAEQKAYDELELELIVDGDPVRRAEELEIIVAHLKALDAVESARRILADLGIHLAVDSSRTAQVNNLVILRRHLAAIERVVASCLALTDTLYQSTRRHLAVRSVDDADTLSQAASAITFELQRREARQELSAITEVLGNAFGPAPALEARELTESVRMASARQFGEAVSAYLHAQQQQREHYECQALVQTVRTASPSLLDELTGHLADPGLGVRLDTIAEAWHWRRAYEWVQQQRTPGREAQLSRELDAATSDISSLTARLAAERAWKSALERMSATEVTALQAYRDHIRSIGKGTGKHAERFRQAARMAMQEAQSAVPAWVMPTQQVLASIPPQPGAFDVVIVDEASQVDITNLYLLWLAPRVIVVGDDKQCTPSEVALGGLDDVFTRLDNYLGDLPDHVRNTFTPRSSLFSLLRSRFGQVVRLREHFRSMPEIISWSSNQFYRDAPLVPVRQFGSDRLPPLKSTYVSGATVTGKNATLANKAEAVAIADQVRSCLDDQQYDGKTMGVVVLQGQAQVTAIQNALRGNISEDEWEERRFRVGTPPDFQGDERDVIFMSMVVAPDQNFQSLTRTEFEQRFNVGASRAKDQMWLFHSVTRDRLRTGDLRKSLLEHMTTRTVATTEPVPENVSDDVRDHRFDSLFEQRVFNEIVARGYHVNPQVPVNNRRIDLVVTGSASRLAVECDGDAFHTTPEQLRDDLEREIELRRCGWTFWRVRESEFYADRVEAMASLWAELDRLDIKPGGELPSETSTVSTVTARGSEGQETGSGGPATKPATNTGTEENQQGSSTVSPPVRTQVETGPSVVELGTKNQSPQESEYVVGRNARDDLLRRAAAESEPPVAPPAPAHGALHKVMVAAAWATVPLTLERACHISRLSDRETRAVLNGLVEDGQLDEITKAGTMLWVRSHGTKP</sequence>
<evidence type="ECO:0000259" key="9">
    <source>
        <dbReference type="Pfam" id="PF18741"/>
    </source>
</evidence>
<comment type="caution">
    <text evidence="10">The sequence shown here is derived from an EMBL/GenBank/DDBJ whole genome shotgun (WGS) entry which is preliminary data.</text>
</comment>
<dbReference type="Proteomes" id="UP001195196">
    <property type="component" value="Unassembled WGS sequence"/>
</dbReference>
<dbReference type="InterPro" id="IPR047187">
    <property type="entry name" value="SF1_C_Upf1"/>
</dbReference>
<organism evidence="10 11">
    <name type="scientific">Gordonia rubripertincta</name>
    <name type="common">Rhodococcus corallinus</name>
    <dbReference type="NCBI Taxonomy" id="36822"/>
    <lineage>
        <taxon>Bacteria</taxon>
        <taxon>Bacillati</taxon>
        <taxon>Actinomycetota</taxon>
        <taxon>Actinomycetes</taxon>
        <taxon>Mycobacteriales</taxon>
        <taxon>Gordoniaceae</taxon>
        <taxon>Gordonia</taxon>
    </lineage>
</organism>
<dbReference type="PANTHER" id="PTHR43788:SF8">
    <property type="entry name" value="DNA-BINDING PROTEIN SMUBP-2"/>
    <property type="match status" value="1"/>
</dbReference>
<evidence type="ECO:0000259" key="8">
    <source>
        <dbReference type="Pfam" id="PF13087"/>
    </source>
</evidence>
<evidence type="ECO:0000313" key="11">
    <source>
        <dbReference type="Proteomes" id="UP001195196"/>
    </source>
</evidence>
<keyword evidence="3" id="KW-0378">Hydrolase</keyword>
<feature type="compositionally biased region" description="Polar residues" evidence="6">
    <location>
        <begin position="1438"/>
        <end position="1448"/>
    </location>
</feature>
<dbReference type="PANTHER" id="PTHR43788">
    <property type="entry name" value="DNA2/NAM7 HELICASE FAMILY MEMBER"/>
    <property type="match status" value="1"/>
</dbReference>
<dbReference type="Gene3D" id="3.40.960.10">
    <property type="entry name" value="VSR Endonuclease"/>
    <property type="match status" value="1"/>
</dbReference>
<protein>
    <submittedName>
        <fullName evidence="10">AAA family ATPase</fullName>
    </submittedName>
</protein>
<keyword evidence="4" id="KW-0347">Helicase</keyword>
<dbReference type="EMBL" id="JAFFGU010000028">
    <property type="protein sequence ID" value="MBM7280610.1"/>
    <property type="molecule type" value="Genomic_DNA"/>
</dbReference>
<evidence type="ECO:0000256" key="2">
    <source>
        <dbReference type="ARBA" id="ARBA00022741"/>
    </source>
</evidence>
<feature type="region of interest" description="Disordered" evidence="6">
    <location>
        <begin position="75"/>
        <end position="97"/>
    </location>
</feature>
<dbReference type="Pfam" id="PF13087">
    <property type="entry name" value="AAA_12"/>
    <property type="match status" value="1"/>
</dbReference>
<dbReference type="InterPro" id="IPR027417">
    <property type="entry name" value="P-loop_NTPase"/>
</dbReference>
<evidence type="ECO:0000313" key="10">
    <source>
        <dbReference type="EMBL" id="MBM7280610.1"/>
    </source>
</evidence>
<dbReference type="InterPro" id="IPR049468">
    <property type="entry name" value="Restrct_endonuc-II-like_dom"/>
</dbReference>
<dbReference type="GO" id="GO:0043139">
    <property type="term" value="F:5'-3' DNA helicase activity"/>
    <property type="evidence" value="ECO:0007669"/>
    <property type="project" value="TreeGrafter"/>
</dbReference>
<accession>A0AAW4GBW8</accession>
<feature type="compositionally biased region" description="Polar residues" evidence="6">
    <location>
        <begin position="1465"/>
        <end position="1482"/>
    </location>
</feature>
<name>A0AAW4GBW8_GORRU</name>
<dbReference type="SUPFAM" id="SSF52980">
    <property type="entry name" value="Restriction endonuclease-like"/>
    <property type="match status" value="1"/>
</dbReference>
<keyword evidence="5" id="KW-0067">ATP-binding</keyword>
<comment type="similarity">
    <text evidence="1">Belongs to the DNA2/NAM7 helicase family.</text>
</comment>
<evidence type="ECO:0000259" key="7">
    <source>
        <dbReference type="Pfam" id="PF13086"/>
    </source>
</evidence>
<evidence type="ECO:0000256" key="3">
    <source>
        <dbReference type="ARBA" id="ARBA00022801"/>
    </source>
</evidence>
<dbReference type="InterPro" id="IPR011335">
    <property type="entry name" value="Restrct_endonuc-II-like"/>
</dbReference>
<evidence type="ECO:0000256" key="4">
    <source>
        <dbReference type="ARBA" id="ARBA00022806"/>
    </source>
</evidence>
<reference evidence="10" key="1">
    <citation type="submission" date="2021-02" db="EMBL/GenBank/DDBJ databases">
        <title>Taxonomy, biology and ecology of Rhodococcus bacteria occurring in California pistachio and other woody hosts as revealed by genome sequence analyses.</title>
        <authorList>
            <person name="Riely B."/>
            <person name="Gai Y."/>
        </authorList>
    </citation>
    <scope>NUCLEOTIDE SEQUENCE</scope>
    <source>
        <strain evidence="10">BP-295</strain>
    </source>
</reference>
<dbReference type="Pfam" id="PF13086">
    <property type="entry name" value="AAA_11"/>
    <property type="match status" value="1"/>
</dbReference>
<dbReference type="GO" id="GO:0016787">
    <property type="term" value="F:hydrolase activity"/>
    <property type="evidence" value="ECO:0007669"/>
    <property type="project" value="UniProtKB-KW"/>
</dbReference>
<dbReference type="Pfam" id="PF18741">
    <property type="entry name" value="MTES_1575"/>
    <property type="match status" value="1"/>
</dbReference>
<evidence type="ECO:0000256" key="5">
    <source>
        <dbReference type="ARBA" id="ARBA00022840"/>
    </source>
</evidence>
<keyword evidence="2" id="KW-0547">Nucleotide-binding</keyword>
<proteinExistence type="inferred from homology"/>
<gene>
    <name evidence="10" type="ORF">JTZ10_22985</name>
</gene>
<feature type="region of interest" description="Disordered" evidence="6">
    <location>
        <begin position="1431"/>
        <end position="1488"/>
    </location>
</feature>
<evidence type="ECO:0000256" key="6">
    <source>
        <dbReference type="SAM" id="MobiDB-lite"/>
    </source>
</evidence>
<dbReference type="InterPro" id="IPR041677">
    <property type="entry name" value="DNA2/NAM7_AAA_11"/>
</dbReference>
<evidence type="ECO:0000256" key="1">
    <source>
        <dbReference type="ARBA" id="ARBA00007913"/>
    </source>
</evidence>
<feature type="domain" description="DNA2/NAM7 helicase-like C-terminal" evidence="8">
    <location>
        <begin position="1099"/>
        <end position="1283"/>
    </location>
</feature>
<feature type="domain" description="DNA2/NAM7 helicase helicase" evidence="7">
    <location>
        <begin position="343"/>
        <end position="458"/>
    </location>
</feature>
<dbReference type="Gene3D" id="3.40.50.300">
    <property type="entry name" value="P-loop containing nucleotide triphosphate hydrolases"/>
    <property type="match status" value="3"/>
</dbReference>
<dbReference type="GO" id="GO:0005524">
    <property type="term" value="F:ATP binding"/>
    <property type="evidence" value="ECO:0007669"/>
    <property type="project" value="UniProtKB-KW"/>
</dbReference>
<dbReference type="InterPro" id="IPR050534">
    <property type="entry name" value="Coronavir_polyprotein_1ab"/>
</dbReference>
<dbReference type="InterPro" id="IPR041679">
    <property type="entry name" value="DNA2/NAM7-like_C"/>
</dbReference>